<evidence type="ECO:0000256" key="5">
    <source>
        <dbReference type="ARBA" id="ARBA00038978"/>
    </source>
</evidence>
<dbReference type="CDD" id="cd13866">
    <property type="entry name" value="CuRO_2_BOD"/>
    <property type="match status" value="1"/>
</dbReference>
<dbReference type="EC" id="1.16.3.4" evidence="5"/>
<name>A0ABY1Q3K4_9BURK</name>
<dbReference type="GO" id="GO:0051301">
    <property type="term" value="P:cell division"/>
    <property type="evidence" value="ECO:0007669"/>
    <property type="project" value="UniProtKB-KW"/>
</dbReference>
<dbReference type="InterPro" id="IPR002355">
    <property type="entry name" value="Cu_oxidase_Cu_BS"/>
</dbReference>
<gene>
    <name evidence="13" type="ORF">SAMN06295970_105231</name>
</gene>
<feature type="domain" description="Plastocyanin-like" evidence="11">
    <location>
        <begin position="462"/>
        <end position="574"/>
    </location>
</feature>
<dbReference type="PANTHER" id="PTHR48267">
    <property type="entry name" value="CUPREDOXIN SUPERFAMILY PROTEIN"/>
    <property type="match status" value="1"/>
</dbReference>
<evidence type="ECO:0000256" key="2">
    <source>
        <dbReference type="ARBA" id="ARBA00011245"/>
    </source>
</evidence>
<accession>A0ABY1Q3K4</accession>
<dbReference type="Pfam" id="PF07731">
    <property type="entry name" value="Cu-oxidase_2"/>
    <property type="match status" value="1"/>
</dbReference>
<keyword evidence="3" id="KW-0479">Metal-binding</keyword>
<evidence type="ECO:0000256" key="1">
    <source>
        <dbReference type="ARBA" id="ARBA00004418"/>
    </source>
</evidence>
<dbReference type="Proteomes" id="UP001158049">
    <property type="component" value="Unassembled WGS sequence"/>
</dbReference>
<evidence type="ECO:0000313" key="14">
    <source>
        <dbReference type="Proteomes" id="UP001158049"/>
    </source>
</evidence>
<dbReference type="PROSITE" id="PS51318">
    <property type="entry name" value="TAT"/>
    <property type="match status" value="1"/>
</dbReference>
<dbReference type="PROSITE" id="PS00080">
    <property type="entry name" value="MULTICOPPER_OXIDASE2"/>
    <property type="match status" value="1"/>
</dbReference>
<keyword evidence="13" id="KW-0131">Cell cycle</keyword>
<evidence type="ECO:0000256" key="7">
    <source>
        <dbReference type="ARBA" id="ARBA00042896"/>
    </source>
</evidence>
<evidence type="ECO:0000256" key="8">
    <source>
        <dbReference type="ARBA" id="ARBA00043090"/>
    </source>
</evidence>
<dbReference type="InterPro" id="IPR008972">
    <property type="entry name" value="Cupredoxin"/>
</dbReference>
<dbReference type="EMBL" id="FXUL01000005">
    <property type="protein sequence ID" value="SMP58259.1"/>
    <property type="molecule type" value="Genomic_DNA"/>
</dbReference>
<dbReference type="InterPro" id="IPR011707">
    <property type="entry name" value="Cu-oxidase-like_N"/>
</dbReference>
<dbReference type="InterPro" id="IPR006311">
    <property type="entry name" value="TAT_signal"/>
</dbReference>
<comment type="subunit">
    <text evidence="2">Monomer.</text>
</comment>
<feature type="chain" id="PRO_5046131527" description="Multicopper oxidase CueO" evidence="10">
    <location>
        <begin position="39"/>
        <end position="575"/>
    </location>
</feature>
<keyword evidence="4" id="KW-0560">Oxidoreductase</keyword>
<comment type="caution">
    <text evidence="13">The sequence shown here is derived from an EMBL/GenBank/DDBJ whole genome shotgun (WGS) entry which is preliminary data.</text>
</comment>
<evidence type="ECO:0000256" key="4">
    <source>
        <dbReference type="ARBA" id="ARBA00023002"/>
    </source>
</evidence>
<dbReference type="RefSeq" id="WP_283442089.1">
    <property type="nucleotide sequence ID" value="NZ_FXUL01000005.1"/>
</dbReference>
<dbReference type="InterPro" id="IPR045087">
    <property type="entry name" value="Cu-oxidase_fam"/>
</dbReference>
<evidence type="ECO:0000256" key="6">
    <source>
        <dbReference type="ARBA" id="ARBA00041027"/>
    </source>
</evidence>
<proteinExistence type="predicted"/>
<evidence type="ECO:0000313" key="13">
    <source>
        <dbReference type="EMBL" id="SMP58259.1"/>
    </source>
</evidence>
<comment type="catalytic activity">
    <reaction evidence="9">
        <text>4 Cu(+) + O2 + 4 H(+) = 4 Cu(2+) + 2 H2O</text>
        <dbReference type="Rhea" id="RHEA:30083"/>
        <dbReference type="ChEBI" id="CHEBI:15377"/>
        <dbReference type="ChEBI" id="CHEBI:15378"/>
        <dbReference type="ChEBI" id="CHEBI:15379"/>
        <dbReference type="ChEBI" id="CHEBI:29036"/>
        <dbReference type="ChEBI" id="CHEBI:49552"/>
        <dbReference type="EC" id="1.16.3.4"/>
    </reaction>
    <physiologicalReaction direction="left-to-right" evidence="9">
        <dbReference type="Rhea" id="RHEA:30084"/>
    </physiologicalReaction>
</comment>
<keyword evidence="10" id="KW-0732">Signal</keyword>
<keyword evidence="13" id="KW-0132">Cell division</keyword>
<comment type="subcellular location">
    <subcellularLocation>
        <location evidence="1">Periplasm</location>
    </subcellularLocation>
</comment>
<dbReference type="CDD" id="cd13889">
    <property type="entry name" value="CuRO_3_BOD"/>
    <property type="match status" value="1"/>
</dbReference>
<dbReference type="Gene3D" id="2.60.40.420">
    <property type="entry name" value="Cupredoxins - blue copper proteins"/>
    <property type="match status" value="3"/>
</dbReference>
<feature type="domain" description="Plastocyanin-like" evidence="12">
    <location>
        <begin position="121"/>
        <end position="183"/>
    </location>
</feature>
<evidence type="ECO:0000256" key="9">
    <source>
        <dbReference type="ARBA" id="ARBA00048092"/>
    </source>
</evidence>
<evidence type="ECO:0000259" key="11">
    <source>
        <dbReference type="Pfam" id="PF07731"/>
    </source>
</evidence>
<reference evidence="13 14" key="1">
    <citation type="submission" date="2017-05" db="EMBL/GenBank/DDBJ databases">
        <authorList>
            <person name="Varghese N."/>
            <person name="Submissions S."/>
        </authorList>
    </citation>
    <scope>NUCLEOTIDE SEQUENCE [LARGE SCALE GENOMIC DNA]</scope>
    <source>
        <strain evidence="13 14">DSM 26001</strain>
    </source>
</reference>
<protein>
    <recommendedName>
        <fullName evidence="6">Multicopper oxidase CueO</fullName>
        <ecNumber evidence="5">1.16.3.4</ecNumber>
    </recommendedName>
    <alternativeName>
        <fullName evidence="7">Copper efflux oxidase</fullName>
    </alternativeName>
    <alternativeName>
        <fullName evidence="8">Cuprous oxidase</fullName>
    </alternativeName>
</protein>
<evidence type="ECO:0000256" key="3">
    <source>
        <dbReference type="ARBA" id="ARBA00022723"/>
    </source>
</evidence>
<sequence>MENPMFSGRRLTRRQLLAQGATLTAGAAAAAVAPAARAAVTAVTPTPVKPSSPATTPFVEPLPVYLPKQPVSGSLYPAPANTPGAGECGRPDHQRWANFAPAKFYELRVKPARHSFHPELPEQDVWGYDGMMPGPTFVARYGEPVLVRIHNELPANHVGYGSPEISTHLHNLHCGSESDGFTGDYYSATKYGPTMTGPGAYKDHLYSNCYAGYDSSSSTDGDSREALGTLWYHDHRLDYTAQNVYRGLSGFYLLFDELDSGDENDPNPAALRLPSGVGKYDIPLVFQDKQFDSGGYLAFDQFETDGILGDKFCVNGKIQPYFKVEPRKYRFRLLDGGPSRFYEFYLTFRGADQMFTYIANDGNLLPKPLMMSKIRLGVAERADIIIDFSKYAGGTLYLENRLEQVNGRGPTGNILKPGTQLLRFDVATTRTGPDNSRIPSKLRELPPVDLSEVVATRTFIFDRSNGGWTVNGKLFDVSKATVKPKRGTAEIWILKVNGDWSHPVHIHFEEGRILKRNGVAPPPHEQGRKDVYVLGNNEELRVFLRFRDYVGKYMMHCHNLIHEDHAMMIRFDIED</sequence>
<organism evidence="13 14">
    <name type="scientific">Noviherbaspirillum suwonense</name>
    <dbReference type="NCBI Taxonomy" id="1224511"/>
    <lineage>
        <taxon>Bacteria</taxon>
        <taxon>Pseudomonadati</taxon>
        <taxon>Pseudomonadota</taxon>
        <taxon>Betaproteobacteria</taxon>
        <taxon>Burkholderiales</taxon>
        <taxon>Oxalobacteraceae</taxon>
        <taxon>Noviherbaspirillum</taxon>
    </lineage>
</organism>
<dbReference type="InterPro" id="IPR011706">
    <property type="entry name" value="Cu-oxidase_C"/>
</dbReference>
<dbReference type="PANTHER" id="PTHR48267:SF1">
    <property type="entry name" value="BILIRUBIN OXIDASE"/>
    <property type="match status" value="1"/>
</dbReference>
<feature type="signal peptide" evidence="10">
    <location>
        <begin position="1"/>
        <end position="38"/>
    </location>
</feature>
<keyword evidence="13" id="KW-0946">Virion</keyword>
<keyword evidence="14" id="KW-1185">Reference proteome</keyword>
<evidence type="ECO:0000256" key="10">
    <source>
        <dbReference type="SAM" id="SignalP"/>
    </source>
</evidence>
<dbReference type="SUPFAM" id="SSF49503">
    <property type="entry name" value="Cupredoxins"/>
    <property type="match status" value="3"/>
</dbReference>
<evidence type="ECO:0000259" key="12">
    <source>
        <dbReference type="Pfam" id="PF07732"/>
    </source>
</evidence>
<keyword evidence="13" id="KW-0167">Capsid protein</keyword>
<dbReference type="Pfam" id="PF07732">
    <property type="entry name" value="Cu-oxidase_3"/>
    <property type="match status" value="1"/>
</dbReference>